<reference evidence="2 3" key="1">
    <citation type="submission" date="2019-10" db="EMBL/GenBank/DDBJ databases">
        <title>Epibacterium sp. nov., isolated from seawater.</title>
        <authorList>
            <person name="Zhang X."/>
            <person name="Li N."/>
        </authorList>
    </citation>
    <scope>NUCLEOTIDE SEQUENCE [LARGE SCALE GENOMIC DNA]</scope>
    <source>
        <strain evidence="2 3">SM1979</strain>
    </source>
</reference>
<proteinExistence type="predicted"/>
<keyword evidence="3" id="KW-1185">Reference proteome</keyword>
<organism evidence="2 3">
    <name type="scientific">Tritonibacter litoralis</name>
    <dbReference type="NCBI Taxonomy" id="2662264"/>
    <lineage>
        <taxon>Bacteria</taxon>
        <taxon>Pseudomonadati</taxon>
        <taxon>Pseudomonadota</taxon>
        <taxon>Alphaproteobacteria</taxon>
        <taxon>Rhodobacterales</taxon>
        <taxon>Paracoccaceae</taxon>
        <taxon>Tritonibacter</taxon>
    </lineage>
</organism>
<accession>A0A843YHR5</accession>
<dbReference type="RefSeq" id="WP_281347167.1">
    <property type="nucleotide sequence ID" value="NZ_WIBF01000021.1"/>
</dbReference>
<evidence type="ECO:0000313" key="3">
    <source>
        <dbReference type="Proteomes" id="UP000444174"/>
    </source>
</evidence>
<dbReference type="SUPFAM" id="SSF56801">
    <property type="entry name" value="Acetyl-CoA synthetase-like"/>
    <property type="match status" value="1"/>
</dbReference>
<gene>
    <name evidence="2" type="ORF">GFB49_19870</name>
</gene>
<dbReference type="EC" id="6.2.1.1" evidence="2"/>
<dbReference type="Proteomes" id="UP000444174">
    <property type="component" value="Unassembled WGS sequence"/>
</dbReference>
<dbReference type="Gene3D" id="3.40.50.12780">
    <property type="entry name" value="N-terminal domain of ligase-like"/>
    <property type="match status" value="1"/>
</dbReference>
<dbReference type="AlphaFoldDB" id="A0A843YHR5"/>
<feature type="non-terminal residue" evidence="2">
    <location>
        <position position="81"/>
    </location>
</feature>
<sequence length="81" mass="8783">MSADVTNATYAPSTEFVAQTNVTKAAYDSLYSASVSDPDAFWGEQAKRVDWIKPFTQVKDVSFAPGNVSINWFADGTLNVA</sequence>
<name>A0A843YHR5_9RHOB</name>
<evidence type="ECO:0000313" key="2">
    <source>
        <dbReference type="EMBL" id="MQQ10716.1"/>
    </source>
</evidence>
<dbReference type="Pfam" id="PF16177">
    <property type="entry name" value="ACAS_N"/>
    <property type="match status" value="1"/>
</dbReference>
<dbReference type="InterPro" id="IPR032387">
    <property type="entry name" value="ACAS_N"/>
</dbReference>
<evidence type="ECO:0000259" key="1">
    <source>
        <dbReference type="Pfam" id="PF16177"/>
    </source>
</evidence>
<keyword evidence="2" id="KW-0436">Ligase</keyword>
<comment type="caution">
    <text evidence="2">The sequence shown here is derived from an EMBL/GenBank/DDBJ whole genome shotgun (WGS) entry which is preliminary data.</text>
</comment>
<feature type="domain" description="Acetyl-coenzyme A synthetase N-terminal" evidence="1">
    <location>
        <begin position="27"/>
        <end position="81"/>
    </location>
</feature>
<dbReference type="EMBL" id="WIBF01000021">
    <property type="protein sequence ID" value="MQQ10716.1"/>
    <property type="molecule type" value="Genomic_DNA"/>
</dbReference>
<dbReference type="GO" id="GO:0003987">
    <property type="term" value="F:acetate-CoA ligase activity"/>
    <property type="evidence" value="ECO:0007669"/>
    <property type="project" value="UniProtKB-EC"/>
</dbReference>
<dbReference type="InterPro" id="IPR042099">
    <property type="entry name" value="ANL_N_sf"/>
</dbReference>
<protein>
    <submittedName>
        <fullName evidence="2">Acetyl-coenzyme A synthetase</fullName>
        <ecNumber evidence="2">6.2.1.1</ecNumber>
    </submittedName>
</protein>